<gene>
    <name evidence="1" type="ORF">FKW44_012443</name>
</gene>
<reference evidence="2" key="1">
    <citation type="submission" date="2021-01" db="EMBL/GenBank/DDBJ databases">
        <title>Caligus Genome Assembly.</title>
        <authorList>
            <person name="Gallardo-Escarate C."/>
        </authorList>
    </citation>
    <scope>NUCLEOTIDE SEQUENCE [LARGE SCALE GENOMIC DNA]</scope>
</reference>
<keyword evidence="2" id="KW-1185">Reference proteome</keyword>
<evidence type="ECO:0000313" key="1">
    <source>
        <dbReference type="EMBL" id="QQP51180.1"/>
    </source>
</evidence>
<protein>
    <submittedName>
        <fullName evidence="1">Uncharacterized protein</fullName>
    </submittedName>
</protein>
<sequence length="66" mass="7334">MKDSAQTNKIHSSRPMIVLDNKVKDAAAVKTFPEDCSSSWGRNAVSPDVTQRKAAMIQAYTFNFTQ</sequence>
<name>A0A7T8HKJ2_CALRO</name>
<evidence type="ECO:0000313" key="2">
    <source>
        <dbReference type="Proteomes" id="UP000595437"/>
    </source>
</evidence>
<dbReference type="EMBL" id="CP045897">
    <property type="protein sequence ID" value="QQP51180.1"/>
    <property type="molecule type" value="Genomic_DNA"/>
</dbReference>
<organism evidence="1 2">
    <name type="scientific">Caligus rogercresseyi</name>
    <name type="common">Sea louse</name>
    <dbReference type="NCBI Taxonomy" id="217165"/>
    <lineage>
        <taxon>Eukaryota</taxon>
        <taxon>Metazoa</taxon>
        <taxon>Ecdysozoa</taxon>
        <taxon>Arthropoda</taxon>
        <taxon>Crustacea</taxon>
        <taxon>Multicrustacea</taxon>
        <taxon>Hexanauplia</taxon>
        <taxon>Copepoda</taxon>
        <taxon>Siphonostomatoida</taxon>
        <taxon>Caligidae</taxon>
        <taxon>Caligus</taxon>
    </lineage>
</organism>
<accession>A0A7T8HKJ2</accession>
<proteinExistence type="predicted"/>
<dbReference type="AlphaFoldDB" id="A0A7T8HKJ2"/>
<feature type="non-terminal residue" evidence="1">
    <location>
        <position position="66"/>
    </location>
</feature>
<dbReference type="Proteomes" id="UP000595437">
    <property type="component" value="Chromosome 8"/>
</dbReference>